<dbReference type="EMBL" id="JADQDF010000001">
    <property type="protein sequence ID" value="MBW0131765.1"/>
    <property type="molecule type" value="Genomic_DNA"/>
</dbReference>
<dbReference type="CDD" id="cd07043">
    <property type="entry name" value="STAS_anti-anti-sigma_factors"/>
    <property type="match status" value="1"/>
</dbReference>
<evidence type="ECO:0000313" key="3">
    <source>
        <dbReference type="EMBL" id="MBW0131765.1"/>
    </source>
</evidence>
<evidence type="ECO:0000256" key="1">
    <source>
        <dbReference type="SAM" id="MobiDB-lite"/>
    </source>
</evidence>
<dbReference type="RefSeq" id="WP_218591572.1">
    <property type="nucleotide sequence ID" value="NZ_JADQDE010000093.1"/>
</dbReference>
<proteinExistence type="predicted"/>
<gene>
    <name evidence="3" type="ORF">I4I82_29420</name>
</gene>
<organism evidence="3 4">
    <name type="scientific">Pseudonocardia oceani</name>
    <dbReference type="NCBI Taxonomy" id="2792013"/>
    <lineage>
        <taxon>Bacteria</taxon>
        <taxon>Bacillati</taxon>
        <taxon>Actinomycetota</taxon>
        <taxon>Actinomycetes</taxon>
        <taxon>Pseudonocardiales</taxon>
        <taxon>Pseudonocardiaceae</taxon>
        <taxon>Pseudonocardia</taxon>
    </lineage>
</organism>
<name>A0ABS6UHN9_9PSEU</name>
<dbReference type="InterPro" id="IPR002645">
    <property type="entry name" value="STAS_dom"/>
</dbReference>
<evidence type="ECO:0000313" key="4">
    <source>
        <dbReference type="Proteomes" id="UP000694300"/>
    </source>
</evidence>
<dbReference type="Proteomes" id="UP000694300">
    <property type="component" value="Unassembled WGS sequence"/>
</dbReference>
<reference evidence="3 4" key="1">
    <citation type="submission" date="2020-11" db="EMBL/GenBank/DDBJ databases">
        <title>Pseudonocardia abyssalis sp. nov. and Pseudonocardia oceani sp. nov., description and phylogenomic analysis of two novel actinomycetes isolated from the deep Southern Ocean.</title>
        <authorList>
            <person name="Parra J."/>
        </authorList>
    </citation>
    <scope>NUCLEOTIDE SEQUENCE [LARGE SCALE GENOMIC DNA]</scope>
    <source>
        <strain evidence="4">KRD185</strain>
    </source>
</reference>
<feature type="region of interest" description="Disordered" evidence="1">
    <location>
        <begin position="73"/>
        <end position="130"/>
    </location>
</feature>
<feature type="compositionally biased region" description="Low complexity" evidence="1">
    <location>
        <begin position="81"/>
        <end position="107"/>
    </location>
</feature>
<evidence type="ECO:0000259" key="2">
    <source>
        <dbReference type="PROSITE" id="PS50801"/>
    </source>
</evidence>
<feature type="domain" description="STAS" evidence="2">
    <location>
        <begin position="1"/>
        <end position="74"/>
    </location>
</feature>
<keyword evidence="4" id="KW-1185">Reference proteome</keyword>
<dbReference type="PROSITE" id="PS50801">
    <property type="entry name" value="STAS"/>
    <property type="match status" value="1"/>
</dbReference>
<sequence length="130" mass="13553">MTVVVQDHDATTVVTLVGAVDALTAPRLREALRHAVDALDGRVLVVDLTAVQFLGPPGLRALADSAREASTTTGCGHCAPSWTTTVRSSGRSRSSGSTGPWSSTRTGKQLCAAMDDRPRDDPGIGLRGSR</sequence>
<protein>
    <submittedName>
        <fullName evidence="3">STAS domain-containing protein</fullName>
    </submittedName>
</protein>
<accession>A0ABS6UHN9</accession>
<comment type="caution">
    <text evidence="3">The sequence shown here is derived from an EMBL/GenBank/DDBJ whole genome shotgun (WGS) entry which is preliminary data.</text>
</comment>
<dbReference type="Pfam" id="PF01740">
    <property type="entry name" value="STAS"/>
    <property type="match status" value="1"/>
</dbReference>